<feature type="domain" description="ATPase BadF/BadG/BcrA/BcrD type" evidence="1">
    <location>
        <begin position="6"/>
        <end position="273"/>
    </location>
</feature>
<evidence type="ECO:0000313" key="2">
    <source>
        <dbReference type="EMBL" id="MDR6301104.1"/>
    </source>
</evidence>
<dbReference type="SUPFAM" id="SSF53067">
    <property type="entry name" value="Actin-like ATPase domain"/>
    <property type="match status" value="2"/>
</dbReference>
<gene>
    <name evidence="2" type="ORF">GGR31_001751</name>
</gene>
<dbReference type="RefSeq" id="WP_309728158.1">
    <property type="nucleotide sequence ID" value="NZ_JAVDQA010000004.1"/>
</dbReference>
<sequence>MLLIADGGSTKCDWILLDEEKQVLEKTQTKGLNPSVFSLETLEERLCSNEILKKYAEKIQQVDFYGAGCGTPLPKEKLRKVLHSFFKKSQVNVFEDTVAAVRAVTHEPGIVCILGTGSNACYFDGKEVNVPIASLGYVLMDEASGNYFGKKLIQDYYYHKMPKKIAEEFEKKFNLDPDEIKSNLYQKENPNAYLASFASFIFTNSQLSDYFYNLILEGIQLFIENRVLTITESKKVPVHFVGSIAHFSSEIIADCLKTHNLAVGKIIQHPIEELTNYYRTNGI</sequence>
<dbReference type="InterPro" id="IPR052519">
    <property type="entry name" value="Euk-type_GlcNAc_Kinase"/>
</dbReference>
<proteinExistence type="predicted"/>
<dbReference type="Pfam" id="PF01869">
    <property type="entry name" value="BcrAD_BadFG"/>
    <property type="match status" value="1"/>
</dbReference>
<dbReference type="CDD" id="cd24079">
    <property type="entry name" value="ASKHA_NBD_PG1100-like"/>
    <property type="match status" value="1"/>
</dbReference>
<reference evidence="2 3" key="1">
    <citation type="submission" date="2023-07" db="EMBL/GenBank/DDBJ databases">
        <title>Genomic Encyclopedia of Type Strains, Phase IV (KMG-IV): sequencing the most valuable type-strain genomes for metagenomic binning, comparative biology and taxonomic classification.</title>
        <authorList>
            <person name="Goeker M."/>
        </authorList>
    </citation>
    <scope>NUCLEOTIDE SEQUENCE [LARGE SCALE GENOMIC DNA]</scope>
    <source>
        <strain evidence="2 3">DSM 102814</strain>
    </source>
</reference>
<dbReference type="Gene3D" id="1.10.720.160">
    <property type="match status" value="1"/>
</dbReference>
<dbReference type="Proteomes" id="UP001257659">
    <property type="component" value="Unassembled WGS sequence"/>
</dbReference>
<dbReference type="EMBL" id="JAVDQA010000004">
    <property type="protein sequence ID" value="MDR6301104.1"/>
    <property type="molecule type" value="Genomic_DNA"/>
</dbReference>
<organism evidence="2 3">
    <name type="scientific">Mesonia maritima</name>
    <dbReference type="NCBI Taxonomy" id="1793873"/>
    <lineage>
        <taxon>Bacteria</taxon>
        <taxon>Pseudomonadati</taxon>
        <taxon>Bacteroidota</taxon>
        <taxon>Flavobacteriia</taxon>
        <taxon>Flavobacteriales</taxon>
        <taxon>Flavobacteriaceae</taxon>
        <taxon>Mesonia</taxon>
    </lineage>
</organism>
<dbReference type="PANTHER" id="PTHR43190">
    <property type="entry name" value="N-ACETYL-D-GLUCOSAMINE KINASE"/>
    <property type="match status" value="1"/>
</dbReference>
<keyword evidence="3" id="KW-1185">Reference proteome</keyword>
<protein>
    <submittedName>
        <fullName evidence="2">N-acetylglucosamine kinase-like BadF-type ATPase</fullName>
    </submittedName>
</protein>
<evidence type="ECO:0000313" key="3">
    <source>
        <dbReference type="Proteomes" id="UP001257659"/>
    </source>
</evidence>
<name>A0ABU1K675_9FLAO</name>
<dbReference type="PANTHER" id="PTHR43190:SF3">
    <property type="entry name" value="N-ACETYL-D-GLUCOSAMINE KINASE"/>
    <property type="match status" value="1"/>
</dbReference>
<comment type="caution">
    <text evidence="2">The sequence shown here is derived from an EMBL/GenBank/DDBJ whole genome shotgun (WGS) entry which is preliminary data.</text>
</comment>
<dbReference type="InterPro" id="IPR002731">
    <property type="entry name" value="ATPase_BadF"/>
</dbReference>
<dbReference type="Gene3D" id="3.30.420.40">
    <property type="match status" value="2"/>
</dbReference>
<accession>A0ABU1K675</accession>
<evidence type="ECO:0000259" key="1">
    <source>
        <dbReference type="Pfam" id="PF01869"/>
    </source>
</evidence>
<dbReference type="InterPro" id="IPR043129">
    <property type="entry name" value="ATPase_NBD"/>
</dbReference>